<gene>
    <name evidence="2" type="ORF">B5766_10970</name>
</gene>
<dbReference type="EMBL" id="NAEP01000052">
    <property type="protein sequence ID" value="PDQ34448.1"/>
    <property type="molecule type" value="Genomic_DNA"/>
</dbReference>
<reference evidence="3" key="1">
    <citation type="submission" date="2017-03" db="EMBL/GenBank/DDBJ databases">
        <authorList>
            <person name="Lund M.B."/>
        </authorList>
    </citation>
    <scope>NUCLEOTIDE SEQUENCE [LARGE SCALE GENOMIC DNA]</scope>
</reference>
<protein>
    <submittedName>
        <fullName evidence="2">Uncharacterized protein</fullName>
    </submittedName>
</protein>
<evidence type="ECO:0000256" key="1">
    <source>
        <dbReference type="SAM" id="MobiDB-lite"/>
    </source>
</evidence>
<accession>A0A2A6FP47</accession>
<organism evidence="2 3">
    <name type="scientific">Candidatus Lumbricidiphila eiseniae</name>
    <dbReference type="NCBI Taxonomy" id="1969409"/>
    <lineage>
        <taxon>Bacteria</taxon>
        <taxon>Bacillati</taxon>
        <taxon>Actinomycetota</taxon>
        <taxon>Actinomycetes</taxon>
        <taxon>Micrococcales</taxon>
        <taxon>Microbacteriaceae</taxon>
        <taxon>Candidatus Lumbricidiphila</taxon>
    </lineage>
</organism>
<comment type="caution">
    <text evidence="2">The sequence shown here is derived from an EMBL/GenBank/DDBJ whole genome shotgun (WGS) entry which is preliminary data.</text>
</comment>
<sequence>MLHASTWLRLGTPVHEVAEYLGDDPRTVLKVYAYVLGEGQRRASVQRLAASSEGTQRERGHLGDTRSGPSLEL</sequence>
<evidence type="ECO:0000313" key="3">
    <source>
        <dbReference type="Proteomes" id="UP000219994"/>
    </source>
</evidence>
<dbReference type="AlphaFoldDB" id="A0A2A6FP47"/>
<name>A0A2A6FP47_9MICO</name>
<evidence type="ECO:0000313" key="2">
    <source>
        <dbReference type="EMBL" id="PDQ34448.1"/>
    </source>
</evidence>
<proteinExistence type="predicted"/>
<feature type="compositionally biased region" description="Basic and acidic residues" evidence="1">
    <location>
        <begin position="55"/>
        <end position="64"/>
    </location>
</feature>
<dbReference type="Proteomes" id="UP000219994">
    <property type="component" value="Unassembled WGS sequence"/>
</dbReference>
<feature type="region of interest" description="Disordered" evidence="1">
    <location>
        <begin position="45"/>
        <end position="73"/>
    </location>
</feature>